<evidence type="ECO:0000313" key="2">
    <source>
        <dbReference type="EMBL" id="KWV54331.1"/>
    </source>
</evidence>
<dbReference type="Gene3D" id="1.20.58.760">
    <property type="entry name" value="Peptidase M41"/>
    <property type="match status" value="1"/>
</dbReference>
<dbReference type="GO" id="GO:0006508">
    <property type="term" value="P:proteolysis"/>
    <property type="evidence" value="ECO:0007669"/>
    <property type="project" value="InterPro"/>
</dbReference>
<name>A0A109JSL6_9BRAD</name>
<dbReference type="AlphaFoldDB" id="A0A109JSL6"/>
<comment type="caution">
    <text evidence="2">The sequence shown here is derived from an EMBL/GenBank/DDBJ whole genome shotgun (WGS) entry which is preliminary data.</text>
</comment>
<feature type="region of interest" description="Disordered" evidence="1">
    <location>
        <begin position="1"/>
        <end position="27"/>
    </location>
</feature>
<dbReference type="EMBL" id="LNCU01000072">
    <property type="protein sequence ID" value="KWV54331.1"/>
    <property type="molecule type" value="Genomic_DNA"/>
</dbReference>
<dbReference type="GO" id="GO:0005524">
    <property type="term" value="F:ATP binding"/>
    <property type="evidence" value="ECO:0007669"/>
    <property type="project" value="InterPro"/>
</dbReference>
<keyword evidence="3" id="KW-1185">Reference proteome</keyword>
<dbReference type="Proteomes" id="UP000057737">
    <property type="component" value="Unassembled WGS sequence"/>
</dbReference>
<dbReference type="GO" id="GO:0004222">
    <property type="term" value="F:metalloendopeptidase activity"/>
    <property type="evidence" value="ECO:0007669"/>
    <property type="project" value="InterPro"/>
</dbReference>
<dbReference type="InterPro" id="IPR037219">
    <property type="entry name" value="Peptidase_M41-like"/>
</dbReference>
<organism evidence="2 3">
    <name type="scientific">Bradyrhizobium macuxiense</name>
    <dbReference type="NCBI Taxonomy" id="1755647"/>
    <lineage>
        <taxon>Bacteria</taxon>
        <taxon>Pseudomonadati</taxon>
        <taxon>Pseudomonadota</taxon>
        <taxon>Alphaproteobacteria</taxon>
        <taxon>Hyphomicrobiales</taxon>
        <taxon>Nitrobacteraceae</taxon>
        <taxon>Bradyrhizobium</taxon>
    </lineage>
</organism>
<evidence type="ECO:0008006" key="4">
    <source>
        <dbReference type="Google" id="ProtNLM"/>
    </source>
</evidence>
<protein>
    <recommendedName>
        <fullName evidence="4">Peptidase M41 domain-containing protein</fullName>
    </recommendedName>
</protein>
<evidence type="ECO:0000313" key="3">
    <source>
        <dbReference type="Proteomes" id="UP000057737"/>
    </source>
</evidence>
<accession>A0A109JSL6</accession>
<proteinExistence type="predicted"/>
<dbReference type="GO" id="GO:0004176">
    <property type="term" value="F:ATP-dependent peptidase activity"/>
    <property type="evidence" value="ECO:0007669"/>
    <property type="project" value="InterPro"/>
</dbReference>
<dbReference type="SUPFAM" id="SSF140990">
    <property type="entry name" value="FtsH protease domain-like"/>
    <property type="match status" value="1"/>
</dbReference>
<gene>
    <name evidence="2" type="ORF">AS156_00970</name>
</gene>
<reference evidence="2 3" key="1">
    <citation type="submission" date="2015-11" db="EMBL/GenBank/DDBJ databases">
        <title>Draft Genome Sequence of the Strain BR 10303 (Bradyrhizobium sp.) isolated from nodules of Centrolobium paraense.</title>
        <authorList>
            <person name="Zelli J.E."/>
            <person name="Simoes-Araujo J.L."/>
            <person name="Barauna A.C."/>
            <person name="Silva K."/>
        </authorList>
    </citation>
    <scope>NUCLEOTIDE SEQUENCE [LARGE SCALE GENOMIC DNA]</scope>
    <source>
        <strain evidence="2 3">BR 10303</strain>
    </source>
</reference>
<sequence length="242" mass="26890">MEGNMIARRSIPARVEPSPPSVPGETGGAARLIYPDAKAVSSYRVAVHEAGHAIVARILDWKVHFATVIADVDLGYGGCVWAGGGEPDRKQSLRDGERTVFDVTGVVDQHMPRHGEDREDAESWFFGAFHRVVETLAGAAAENLIFGEYNERACSSDYLKAARYAQTICTSDRSAWQFLEFARSEAEEMLSRYRSVLVALASALQERKEMDGAAIDQVIMSTLAHEDLEQERRRRAYWAALR</sequence>
<evidence type="ECO:0000256" key="1">
    <source>
        <dbReference type="SAM" id="MobiDB-lite"/>
    </source>
</evidence>